<feature type="compositionally biased region" description="Low complexity" evidence="5">
    <location>
        <begin position="346"/>
        <end position="356"/>
    </location>
</feature>
<feature type="region of interest" description="Disordered" evidence="5">
    <location>
        <begin position="713"/>
        <end position="759"/>
    </location>
</feature>
<feature type="compositionally biased region" description="Polar residues" evidence="5">
    <location>
        <begin position="276"/>
        <end position="286"/>
    </location>
</feature>
<feature type="compositionally biased region" description="Polar residues" evidence="5">
    <location>
        <begin position="328"/>
        <end position="339"/>
    </location>
</feature>
<feature type="region of interest" description="Disordered" evidence="5">
    <location>
        <begin position="664"/>
        <end position="697"/>
    </location>
</feature>
<feature type="compositionally biased region" description="Polar residues" evidence="5">
    <location>
        <begin position="473"/>
        <end position="489"/>
    </location>
</feature>
<dbReference type="GO" id="GO:0043332">
    <property type="term" value="C:mating projection tip"/>
    <property type="evidence" value="ECO:0007669"/>
    <property type="project" value="TreeGrafter"/>
</dbReference>
<comment type="subcellular location">
    <subcellularLocation>
        <location evidence="1">Cytoplasm</location>
        <location evidence="1">Cytoskeleton</location>
    </subcellularLocation>
</comment>
<evidence type="ECO:0000256" key="2">
    <source>
        <dbReference type="ARBA" id="ARBA00022490"/>
    </source>
</evidence>
<feature type="compositionally biased region" description="Basic and acidic residues" evidence="5">
    <location>
        <begin position="306"/>
        <end position="326"/>
    </location>
</feature>
<feature type="compositionally biased region" description="Low complexity" evidence="5">
    <location>
        <begin position="395"/>
        <end position="408"/>
    </location>
</feature>
<feature type="domain" description="GAR" evidence="6">
    <location>
        <begin position="953"/>
        <end position="972"/>
    </location>
</feature>
<dbReference type="PANTHER" id="PTHR37271">
    <property type="entry name" value="KARYOGAMY PROTEIN KAR9"/>
    <property type="match status" value="1"/>
</dbReference>
<feature type="compositionally biased region" description="Polar residues" evidence="5">
    <location>
        <begin position="687"/>
        <end position="697"/>
    </location>
</feature>
<feature type="compositionally biased region" description="Polar residues" evidence="5">
    <location>
        <begin position="409"/>
        <end position="420"/>
    </location>
</feature>
<feature type="compositionally biased region" description="Polar residues" evidence="5">
    <location>
        <begin position="613"/>
        <end position="627"/>
    </location>
</feature>
<feature type="compositionally biased region" description="Gly residues" evidence="5">
    <location>
        <begin position="935"/>
        <end position="947"/>
    </location>
</feature>
<feature type="compositionally biased region" description="Polar residues" evidence="5">
    <location>
        <begin position="713"/>
        <end position="739"/>
    </location>
</feature>
<feature type="compositionally biased region" description="Low complexity" evidence="5">
    <location>
        <begin position="539"/>
        <end position="563"/>
    </location>
</feature>
<evidence type="ECO:0000256" key="4">
    <source>
        <dbReference type="SAM" id="Coils"/>
    </source>
</evidence>
<dbReference type="InterPro" id="IPR003108">
    <property type="entry name" value="GAR_dom"/>
</dbReference>
<sequence length="975" mass="104785">MAEIAQAQMNISEMHSRVYEIEELRHKSASASSSNKHGRSTGSSSVETVLATLAVQLASVTSLLPSIQSRINQISSSSDLNVASSSSLAPLSSSTSLLIRRFAALEEDWREVTDSVEKVKEELREDGWLDRFRIAVSQADQMIDSLEKAVSQTNDLIKQVRQLRFPPPSDQPNAHHPVDLWKDPPEQAPLLTISMFEQTLKSYEAKKKYYWPSVEKVLSILDKSIRERVTSNGEALRRHTDTQARWKSLTDRMNHVEREIDSARLFLIAKESSTMDNSTLTTSPSYGQPHLLTPSGSSSSETYDPSPRHDSSHQSDKYTSDTHHSPASDGSYQTPSVRTTKGPRKSMASSLSSPGSPFQRMLGKMSGFSTRGSTPSDGQSSRTYTPSKTTGGRASTGSIGISTQSSKSPQMDQSSLSFPLTTWMGRPSQPNSSDSLAGKPRWNGSMRVDDSPRAPPSEIGSGSPAPSRGLTKRLSSLTLGASQSPSPANIQRPPSRGSSVGIGSSTSGSSHAHYSGETRYLDTLSQSSSCTSGRPDLSPPSSVGTSSVGGFSGASARCVSPSCLSPPPSIFPRSSSRASLRPETPSRIPRPASRAEMSAVSSPSRIPRLASRGNLQETLHPNSTPSYDHTRHTPSSSSSPRYLSPTSGGYQSCYSLSDMASEELLSPSSLLPPRPSSSFGNEESRSAPPTGSYSRSQTPNHIIKQTAQAALGCSLNSPSRTTARQSSLGSRRSFSNLTRASPAGSEKHSPTAGFDPAVRSPSTLFQHQQAINMDSPTRQGLSLSSSSSLSPSALTSRTTISKSPSRLSLRPASRSEIDQPGRQNEPTWPYLPHKFNALDQEIARVVNNFRLDLHFNYEHSKQGQGQNRCRIGVERIDLLPKGEAARGLSEGQYAFKVICSAGGAVTGSGGGRKVLACKVLEMHRNLKLQGPKPGGPEGETSGSGGGGEDGKVRKVMVRVGGGWIDLEIYLQRLRA</sequence>
<dbReference type="EMBL" id="LN483166">
    <property type="protein sequence ID" value="CED84746.1"/>
    <property type="molecule type" value="Genomic_DNA"/>
</dbReference>
<evidence type="ECO:0000259" key="6">
    <source>
        <dbReference type="Pfam" id="PF02187"/>
    </source>
</evidence>
<dbReference type="PANTHER" id="PTHR37271:SF1">
    <property type="entry name" value="KARYOGAMY PROTEIN KAR9"/>
    <property type="match status" value="1"/>
</dbReference>
<keyword evidence="4" id="KW-0175">Coiled coil</keyword>
<feature type="region of interest" description="Disordered" evidence="5">
    <location>
        <begin position="775"/>
        <end position="828"/>
    </location>
</feature>
<dbReference type="GO" id="GO:0051293">
    <property type="term" value="P:establishment of spindle localization"/>
    <property type="evidence" value="ECO:0007669"/>
    <property type="project" value="TreeGrafter"/>
</dbReference>
<evidence type="ECO:0000256" key="5">
    <source>
        <dbReference type="SAM" id="MobiDB-lite"/>
    </source>
</evidence>
<feature type="region of interest" description="Disordered" evidence="5">
    <location>
        <begin position="927"/>
        <end position="951"/>
    </location>
</feature>
<feature type="compositionally biased region" description="Polar residues" evidence="5">
    <location>
        <begin position="294"/>
        <end position="303"/>
    </location>
</feature>
<evidence type="ECO:0000256" key="3">
    <source>
        <dbReference type="ARBA" id="ARBA00023212"/>
    </source>
</evidence>
<feature type="compositionally biased region" description="Low complexity" evidence="5">
    <location>
        <begin position="633"/>
        <end position="647"/>
    </location>
</feature>
<evidence type="ECO:0000313" key="7">
    <source>
        <dbReference type="EMBL" id="CED84746.1"/>
    </source>
</evidence>
<dbReference type="AlphaFoldDB" id="A0A0F7STB9"/>
<keyword evidence="3" id="KW-0206">Cytoskeleton</keyword>
<feature type="compositionally biased region" description="Low complexity" evidence="5">
    <location>
        <begin position="495"/>
        <end position="513"/>
    </location>
</feature>
<dbReference type="GO" id="GO:0005938">
    <property type="term" value="C:cell cortex"/>
    <property type="evidence" value="ECO:0007669"/>
    <property type="project" value="TreeGrafter"/>
</dbReference>
<dbReference type="SUPFAM" id="SSF143575">
    <property type="entry name" value="GAS2 domain-like"/>
    <property type="match status" value="1"/>
</dbReference>
<feature type="compositionally biased region" description="Polar residues" evidence="5">
    <location>
        <begin position="523"/>
        <end position="532"/>
    </location>
</feature>
<proteinExistence type="predicted"/>
<keyword evidence="2" id="KW-0963">Cytoplasm</keyword>
<dbReference type="GO" id="GO:0030473">
    <property type="term" value="P:nuclear migration along microtubule"/>
    <property type="evidence" value="ECO:0007669"/>
    <property type="project" value="TreeGrafter"/>
</dbReference>
<dbReference type="Pfam" id="PF02187">
    <property type="entry name" value="GAS2"/>
    <property type="match status" value="1"/>
</dbReference>
<reference evidence="7" key="1">
    <citation type="submission" date="2014-08" db="EMBL/GenBank/DDBJ databases">
        <authorList>
            <person name="Sharma Rahul"/>
            <person name="Thines Marco"/>
        </authorList>
    </citation>
    <scope>NUCLEOTIDE SEQUENCE</scope>
</reference>
<dbReference type="Pfam" id="PF08580">
    <property type="entry name" value="KAR9"/>
    <property type="match status" value="1"/>
</dbReference>
<name>A0A0F7STB9_PHARH</name>
<organism evidence="7">
    <name type="scientific">Phaffia rhodozyma</name>
    <name type="common">Yeast</name>
    <name type="synonym">Xanthophyllomyces dendrorhous</name>
    <dbReference type="NCBI Taxonomy" id="264483"/>
    <lineage>
        <taxon>Eukaryota</taxon>
        <taxon>Fungi</taxon>
        <taxon>Dikarya</taxon>
        <taxon>Basidiomycota</taxon>
        <taxon>Agaricomycotina</taxon>
        <taxon>Tremellomycetes</taxon>
        <taxon>Cystofilobasidiales</taxon>
        <taxon>Mrakiaceae</taxon>
        <taxon>Phaffia</taxon>
    </lineage>
</organism>
<accession>A0A0F7STB9</accession>
<dbReference type="InterPro" id="IPR036534">
    <property type="entry name" value="GAR_dom_sf"/>
</dbReference>
<feature type="compositionally biased region" description="Polar residues" evidence="5">
    <location>
        <begin position="367"/>
        <end position="393"/>
    </location>
</feature>
<feature type="compositionally biased region" description="Low complexity" evidence="5">
    <location>
        <begin position="781"/>
        <end position="812"/>
    </location>
</feature>
<protein>
    <submittedName>
        <fullName evidence="7">Karyogamy protein, KAR9</fullName>
    </submittedName>
</protein>
<dbReference type="GO" id="GO:0008017">
    <property type="term" value="F:microtubule binding"/>
    <property type="evidence" value="ECO:0007669"/>
    <property type="project" value="InterPro"/>
</dbReference>
<dbReference type="InterPro" id="IPR013889">
    <property type="entry name" value="Karyogamy_KAR9"/>
</dbReference>
<feature type="region of interest" description="Disordered" evidence="5">
    <location>
        <begin position="276"/>
        <end position="647"/>
    </location>
</feature>
<feature type="coiled-coil region" evidence="4">
    <location>
        <begin position="129"/>
        <end position="163"/>
    </location>
</feature>
<dbReference type="GO" id="GO:0005816">
    <property type="term" value="C:spindle pole body"/>
    <property type="evidence" value="ECO:0007669"/>
    <property type="project" value="TreeGrafter"/>
</dbReference>
<evidence type="ECO:0000256" key="1">
    <source>
        <dbReference type="ARBA" id="ARBA00004245"/>
    </source>
</evidence>